<keyword evidence="3" id="KW-1185">Reference proteome</keyword>
<comment type="caution">
    <text evidence="2">The sequence shown here is derived from an EMBL/GenBank/DDBJ whole genome shotgun (WGS) entry which is preliminary data.</text>
</comment>
<sequence>MGLDSRGRKWCFGRVTFPGELSNTTSNRDNAEVRSLKGKVVDVKVELKSTKKELKNTQQECSDLKSTTNALQYSLKATMDELAMMGRYFRLFLLDGVRKFLTLDPDLTKFPLCVDIENVAPNIDNLMCLGNELAGFDNITYLHIMTHDSSNGCLDTFSNPIFPSIEEMGFAIGEYMKYPNQITNEIECDIIFRPSIEGVKYSRMHSLYRGTIGQNYVNIGQSARSSTRLLTRGIEAHLQKKKRMNRMSEKKELAKLLHKRRKGD</sequence>
<evidence type="ECO:0000256" key="1">
    <source>
        <dbReference type="SAM" id="Coils"/>
    </source>
</evidence>
<gene>
    <name evidence="2" type="ORF">Fot_12081</name>
</gene>
<feature type="coiled-coil region" evidence="1">
    <location>
        <begin position="40"/>
        <end position="67"/>
    </location>
</feature>
<dbReference type="Proteomes" id="UP001604277">
    <property type="component" value="Unassembled WGS sequence"/>
</dbReference>
<dbReference type="AlphaFoldDB" id="A0ABD1WLV6"/>
<keyword evidence="1" id="KW-0175">Coiled coil</keyword>
<organism evidence="2 3">
    <name type="scientific">Forsythia ovata</name>
    <dbReference type="NCBI Taxonomy" id="205694"/>
    <lineage>
        <taxon>Eukaryota</taxon>
        <taxon>Viridiplantae</taxon>
        <taxon>Streptophyta</taxon>
        <taxon>Embryophyta</taxon>
        <taxon>Tracheophyta</taxon>
        <taxon>Spermatophyta</taxon>
        <taxon>Magnoliopsida</taxon>
        <taxon>eudicotyledons</taxon>
        <taxon>Gunneridae</taxon>
        <taxon>Pentapetalae</taxon>
        <taxon>asterids</taxon>
        <taxon>lamiids</taxon>
        <taxon>Lamiales</taxon>
        <taxon>Oleaceae</taxon>
        <taxon>Forsythieae</taxon>
        <taxon>Forsythia</taxon>
    </lineage>
</organism>
<accession>A0ABD1WLV6</accession>
<protein>
    <submittedName>
        <fullName evidence="2">Uncharacterized protein</fullName>
    </submittedName>
</protein>
<evidence type="ECO:0000313" key="3">
    <source>
        <dbReference type="Proteomes" id="UP001604277"/>
    </source>
</evidence>
<proteinExistence type="predicted"/>
<dbReference type="EMBL" id="JBFOLJ010000003">
    <property type="protein sequence ID" value="KAL2550551.1"/>
    <property type="molecule type" value="Genomic_DNA"/>
</dbReference>
<name>A0ABD1WLV6_9LAMI</name>
<reference evidence="3" key="1">
    <citation type="submission" date="2024-07" db="EMBL/GenBank/DDBJ databases">
        <title>Two chromosome-level genome assemblies of Korean endemic species Abeliophyllum distichum and Forsythia ovata (Oleaceae).</title>
        <authorList>
            <person name="Jang H."/>
        </authorList>
    </citation>
    <scope>NUCLEOTIDE SEQUENCE [LARGE SCALE GENOMIC DNA]</scope>
</reference>
<evidence type="ECO:0000313" key="2">
    <source>
        <dbReference type="EMBL" id="KAL2550551.1"/>
    </source>
</evidence>